<name>A0A9D1GPH0_9BACT</name>
<evidence type="ECO:0000256" key="1">
    <source>
        <dbReference type="ARBA" id="ARBA00022741"/>
    </source>
</evidence>
<dbReference type="InterPro" id="IPR012833">
    <property type="entry name" value="NrdD"/>
</dbReference>
<comment type="caution">
    <text evidence="5">The sequence shown here is derived from an EMBL/GenBank/DDBJ whole genome shotgun (WGS) entry which is preliminary data.</text>
</comment>
<dbReference type="GO" id="GO:0005524">
    <property type="term" value="F:ATP binding"/>
    <property type="evidence" value="ECO:0007669"/>
    <property type="project" value="UniProtKB-UniRule"/>
</dbReference>
<dbReference type="EMBL" id="DVLC01000084">
    <property type="protein sequence ID" value="HIT47097.1"/>
    <property type="molecule type" value="Genomic_DNA"/>
</dbReference>
<dbReference type="AlphaFoldDB" id="A0A9D1GPH0"/>
<evidence type="ECO:0000256" key="3">
    <source>
        <dbReference type="PROSITE-ProRule" id="PRU00492"/>
    </source>
</evidence>
<dbReference type="PROSITE" id="PS51161">
    <property type="entry name" value="ATP_CONE"/>
    <property type="match status" value="1"/>
</dbReference>
<feature type="domain" description="ATP-cone" evidence="4">
    <location>
        <begin position="1"/>
        <end position="93"/>
    </location>
</feature>
<dbReference type="PANTHER" id="PTHR21075">
    <property type="entry name" value="ANAEROBIC RIBONUCLEOSIDE-TRIPHOSPHATE REDUCTASE"/>
    <property type="match status" value="1"/>
</dbReference>
<dbReference type="Pfam" id="PF03477">
    <property type="entry name" value="ATP-cone"/>
    <property type="match status" value="1"/>
</dbReference>
<evidence type="ECO:0000259" key="4">
    <source>
        <dbReference type="PROSITE" id="PS51161"/>
    </source>
</evidence>
<keyword evidence="5" id="KW-0560">Oxidoreductase</keyword>
<dbReference type="Proteomes" id="UP000886881">
    <property type="component" value="Unassembled WGS sequence"/>
</dbReference>
<dbReference type="EC" id="1.17.4.2" evidence="5"/>
<dbReference type="Pfam" id="PF13597">
    <property type="entry name" value="NRDD"/>
    <property type="match status" value="1"/>
</dbReference>
<dbReference type="Gene3D" id="3.20.70.20">
    <property type="match status" value="1"/>
</dbReference>
<dbReference type="GO" id="GO:0031250">
    <property type="term" value="C:anaerobic ribonucleoside-triphosphate reductase complex"/>
    <property type="evidence" value="ECO:0007669"/>
    <property type="project" value="TreeGrafter"/>
</dbReference>
<evidence type="ECO:0000313" key="5">
    <source>
        <dbReference type="EMBL" id="HIT47097.1"/>
    </source>
</evidence>
<keyword evidence="1 3" id="KW-0547">Nucleotide-binding</keyword>
<dbReference type="SUPFAM" id="SSF51998">
    <property type="entry name" value="PFL-like glycyl radical enzymes"/>
    <property type="match status" value="1"/>
</dbReference>
<dbReference type="PANTHER" id="PTHR21075:SF0">
    <property type="entry name" value="ANAEROBIC RIBONUCLEOSIDE-TRIPHOSPHATE REDUCTASE"/>
    <property type="match status" value="1"/>
</dbReference>
<protein>
    <submittedName>
        <fullName evidence="5">Ribonucleoside-triphosphate reductase</fullName>
        <ecNumber evidence="5">1.17.4.2</ecNumber>
    </submittedName>
</protein>
<dbReference type="GO" id="GO:0009265">
    <property type="term" value="P:2'-deoxyribonucleotide biosynthetic process"/>
    <property type="evidence" value="ECO:0007669"/>
    <property type="project" value="TreeGrafter"/>
</dbReference>
<dbReference type="GO" id="GO:0006260">
    <property type="term" value="P:DNA replication"/>
    <property type="evidence" value="ECO:0007669"/>
    <property type="project" value="InterPro"/>
</dbReference>
<accession>A0A9D1GPH0</accession>
<reference evidence="5" key="1">
    <citation type="submission" date="2020-10" db="EMBL/GenBank/DDBJ databases">
        <authorList>
            <person name="Gilroy R."/>
        </authorList>
    </citation>
    <scope>NUCLEOTIDE SEQUENCE</scope>
    <source>
        <strain evidence="5">ChiHecec2B26-709</strain>
    </source>
</reference>
<proteinExistence type="predicted"/>
<organism evidence="5 6">
    <name type="scientific">Candidatus Cryptobacteroides merdipullorum</name>
    <dbReference type="NCBI Taxonomy" id="2840771"/>
    <lineage>
        <taxon>Bacteria</taxon>
        <taxon>Pseudomonadati</taxon>
        <taxon>Bacteroidota</taxon>
        <taxon>Bacteroidia</taxon>
        <taxon>Bacteroidales</taxon>
        <taxon>Candidatus Cryptobacteroides</taxon>
    </lineage>
</organism>
<sequence length="736" mass="85197">MDVRKTNGSVEEYDRAKLARGIHQAYKTAHEYCDDAIVVSIINNLYIYEGITSAEIRRQVEESLMSINKKVAHAYIETFDAGVDLRKKRDFIKDYIAASNAATGSKFDSNANVTRKNIVTLGNELYKENNIKQNRYIMCDKIKTMYDRSLADQYLADLNSHVLYKHDESGTPGFPYCVAITMYPFLVSGLKELGGVSIAPTDLKSFCGEFINLVYSISSQFMGAVATPEFLMYLDYFIRKDYGDDYLERLDEVVENNAKKRTLVKVIDNYFQQVVHSMNMPAGNRGYQTVFWNISYFDRNYFQGVFGDFRFPDGSAPKWETLDWLQRHFMNWFNEERNNYILTFPVETMALLTDGGDDYLDKDYADFTAEMWAKGHSFFCYISNSPDSLSSCCRLRNSLKDLQDREDSEHNHTTHQYSMGTASVATGSKSVMTINLNRLIQDSVRRYFLERRGVTLPAGKPLDLRSQFYDKEDLYHNYICKDLTEMTERVHKYQMAFNEIIKDFFKADMLDVYNAGFIDMKKQYLTVGVNGLTEAAEFLGLEISPNKEYNDFVNSILETINVCNRKDRTPDAMFNTEFVPAENLAAKNYKWDKKDGYFVSSKHNLYSSYFYNPEDENVSVIDKFKLHGENFVKYLDGGSALHMNLQEHLTKEQYRQLLNVAAHYGTNYFTFNVRNTVCNDCGHISKDTLTECPKCGSRNIDYLTRVIGYLKRVSSFAEPRQVEAEHRYYTKKDVKI</sequence>
<keyword evidence="2 3" id="KW-0067">ATP-binding</keyword>
<dbReference type="GO" id="GO:0008998">
    <property type="term" value="F:ribonucleoside-triphosphate reductase (thioredoxin) activity"/>
    <property type="evidence" value="ECO:0007669"/>
    <property type="project" value="UniProtKB-EC"/>
</dbReference>
<dbReference type="InterPro" id="IPR005144">
    <property type="entry name" value="ATP-cone_dom"/>
</dbReference>
<reference evidence="5" key="2">
    <citation type="journal article" date="2021" name="PeerJ">
        <title>Extensive microbial diversity within the chicken gut microbiome revealed by metagenomics and culture.</title>
        <authorList>
            <person name="Gilroy R."/>
            <person name="Ravi A."/>
            <person name="Getino M."/>
            <person name="Pursley I."/>
            <person name="Horton D.L."/>
            <person name="Alikhan N.F."/>
            <person name="Baker D."/>
            <person name="Gharbi K."/>
            <person name="Hall N."/>
            <person name="Watson M."/>
            <person name="Adriaenssens E.M."/>
            <person name="Foster-Nyarko E."/>
            <person name="Jarju S."/>
            <person name="Secka A."/>
            <person name="Antonio M."/>
            <person name="Oren A."/>
            <person name="Chaudhuri R.R."/>
            <person name="La Ragione R."/>
            <person name="Hildebrand F."/>
            <person name="Pallen M.J."/>
        </authorList>
    </citation>
    <scope>NUCLEOTIDE SEQUENCE</scope>
    <source>
        <strain evidence="5">ChiHecec2B26-709</strain>
    </source>
</reference>
<dbReference type="GO" id="GO:0004748">
    <property type="term" value="F:ribonucleoside-diphosphate reductase activity, thioredoxin disulfide as acceptor"/>
    <property type="evidence" value="ECO:0007669"/>
    <property type="project" value="TreeGrafter"/>
</dbReference>
<evidence type="ECO:0000313" key="6">
    <source>
        <dbReference type="Proteomes" id="UP000886881"/>
    </source>
</evidence>
<gene>
    <name evidence="5" type="ORF">IAC35_04485</name>
</gene>
<evidence type="ECO:0000256" key="2">
    <source>
        <dbReference type="ARBA" id="ARBA00022840"/>
    </source>
</evidence>